<keyword evidence="1" id="KW-0614">Plasmid</keyword>
<organism evidence="1">
    <name type="scientific">Escherichia coli</name>
    <dbReference type="NCBI Taxonomy" id="562"/>
    <lineage>
        <taxon>Bacteria</taxon>
        <taxon>Pseudomonadati</taxon>
        <taxon>Pseudomonadota</taxon>
        <taxon>Gammaproteobacteria</taxon>
        <taxon>Enterobacterales</taxon>
        <taxon>Enterobacteriaceae</taxon>
        <taxon>Escherichia</taxon>
    </lineage>
</organism>
<protein>
    <submittedName>
        <fullName evidence="1">Uncharacterized protein</fullName>
    </submittedName>
</protein>
<accession>B1P7T2</accession>
<name>B1P7T2_ECOLX</name>
<sequence>MFMVFLFIFVKHAEILFRMPGGKYFPV</sequence>
<dbReference type="AlphaFoldDB" id="B1P7T2"/>
<geneLocation type="plasmid" evidence="1">
    <name>pVM01</name>
</geneLocation>
<proteinExistence type="predicted"/>
<reference evidence="1" key="1">
    <citation type="journal article" date="2009" name="Microbiology">
        <title>The conserved portion of the putative virulence region contributes to virulence of avian pathogenic Escherichia coli.</title>
        <authorList>
            <person name="Tivendale K.A."/>
            <person name="Noormohammadi A.H."/>
            <person name="Allen J.L."/>
            <person name="Browning G.F."/>
        </authorList>
    </citation>
    <scope>NUCLEOTIDE SEQUENCE</scope>
    <source>
        <strain evidence="1">E3</strain>
        <plasmid evidence="1">pVM01</plasmid>
    </source>
</reference>
<dbReference type="EMBL" id="EU330199">
    <property type="protein sequence ID" value="ACA34852.1"/>
    <property type="molecule type" value="Genomic_DNA"/>
</dbReference>
<evidence type="ECO:0000313" key="1">
    <source>
        <dbReference type="EMBL" id="ACA34852.1"/>
    </source>
</evidence>